<dbReference type="GO" id="GO:0000160">
    <property type="term" value="P:phosphorelay signal transduction system"/>
    <property type="evidence" value="ECO:0007669"/>
    <property type="project" value="InterPro"/>
</dbReference>
<dbReference type="PANTHER" id="PTHR43395:SF1">
    <property type="entry name" value="CHEMOTAXIS PROTEIN CHEA"/>
    <property type="match status" value="1"/>
</dbReference>
<dbReference type="STRING" id="1920490.GCA_001895925_02266"/>
<dbReference type="RefSeq" id="WP_073069904.1">
    <property type="nucleotide sequence ID" value="NZ_MPPI01000004.1"/>
</dbReference>
<evidence type="ECO:0000259" key="2">
    <source>
        <dbReference type="PROSITE" id="PS50894"/>
    </source>
</evidence>
<protein>
    <submittedName>
        <fullName evidence="3">Histidine kinase</fullName>
    </submittedName>
</protein>
<feature type="modified residue" description="Phosphohistidine" evidence="1">
    <location>
        <position position="49"/>
    </location>
</feature>
<accession>A0A2T1DLA0</accession>
<dbReference type="EMBL" id="PVWG01000003">
    <property type="protein sequence ID" value="PSB21252.1"/>
    <property type="molecule type" value="Genomic_DNA"/>
</dbReference>
<keyword evidence="4" id="KW-1185">Reference proteome</keyword>
<organism evidence="3 4">
    <name type="scientific">Phormidesmis priestleyi ULC007</name>
    <dbReference type="NCBI Taxonomy" id="1920490"/>
    <lineage>
        <taxon>Bacteria</taxon>
        <taxon>Bacillati</taxon>
        <taxon>Cyanobacteriota</taxon>
        <taxon>Cyanophyceae</taxon>
        <taxon>Leptolyngbyales</taxon>
        <taxon>Leptolyngbyaceae</taxon>
        <taxon>Phormidesmis</taxon>
    </lineage>
</organism>
<dbReference type="Proteomes" id="UP000238634">
    <property type="component" value="Unassembled WGS sequence"/>
</dbReference>
<dbReference type="GO" id="GO:0016301">
    <property type="term" value="F:kinase activity"/>
    <property type="evidence" value="ECO:0007669"/>
    <property type="project" value="UniProtKB-KW"/>
</dbReference>
<dbReference type="SMART" id="SM00073">
    <property type="entry name" value="HPT"/>
    <property type="match status" value="1"/>
</dbReference>
<dbReference type="InterPro" id="IPR051315">
    <property type="entry name" value="Bact_Chemotaxis_CheA"/>
</dbReference>
<dbReference type="InterPro" id="IPR036641">
    <property type="entry name" value="HPT_dom_sf"/>
</dbReference>
<dbReference type="AlphaFoldDB" id="A0A2T1DLA0"/>
<dbReference type="SUPFAM" id="SSF47226">
    <property type="entry name" value="Histidine-containing phosphotransfer domain, HPT domain"/>
    <property type="match status" value="1"/>
</dbReference>
<dbReference type="PANTHER" id="PTHR43395">
    <property type="entry name" value="SENSOR HISTIDINE KINASE CHEA"/>
    <property type="match status" value="1"/>
</dbReference>
<dbReference type="PROSITE" id="PS50894">
    <property type="entry name" value="HPT"/>
    <property type="match status" value="1"/>
</dbReference>
<dbReference type="Gene3D" id="1.20.120.160">
    <property type="entry name" value="HPT domain"/>
    <property type="match status" value="1"/>
</dbReference>
<keyword evidence="3" id="KW-0418">Kinase</keyword>
<feature type="domain" description="HPt" evidence="2">
    <location>
        <begin position="2"/>
        <end position="106"/>
    </location>
</feature>
<evidence type="ECO:0000313" key="3">
    <source>
        <dbReference type="EMBL" id="PSB21252.1"/>
    </source>
</evidence>
<name>A0A2T1DLA0_9CYAN</name>
<dbReference type="InterPro" id="IPR008207">
    <property type="entry name" value="Sig_transdc_His_kin_Hpt_dom"/>
</dbReference>
<dbReference type="CDD" id="cd00088">
    <property type="entry name" value="HPT"/>
    <property type="match status" value="1"/>
</dbReference>
<proteinExistence type="predicted"/>
<gene>
    <name evidence="3" type="ORF">C7B65_04805</name>
</gene>
<evidence type="ECO:0000313" key="4">
    <source>
        <dbReference type="Proteomes" id="UP000238634"/>
    </source>
</evidence>
<evidence type="ECO:0000256" key="1">
    <source>
        <dbReference type="PROSITE-ProRule" id="PRU00110"/>
    </source>
</evidence>
<reference evidence="3 4" key="2">
    <citation type="submission" date="2018-03" db="EMBL/GenBank/DDBJ databases">
        <title>The ancient ancestry and fast evolution of plastids.</title>
        <authorList>
            <person name="Moore K.R."/>
            <person name="Magnabosco C."/>
            <person name="Momper L."/>
            <person name="Gold D.A."/>
            <person name="Bosak T."/>
            <person name="Fournier G.P."/>
        </authorList>
    </citation>
    <scope>NUCLEOTIDE SEQUENCE [LARGE SCALE GENOMIC DNA]</scope>
    <source>
        <strain evidence="3 4">ULC007</strain>
    </source>
</reference>
<keyword evidence="3" id="KW-0808">Transferase</keyword>
<dbReference type="Pfam" id="PF01627">
    <property type="entry name" value="Hpt"/>
    <property type="match status" value="1"/>
</dbReference>
<reference evidence="3 4" key="1">
    <citation type="submission" date="2018-02" db="EMBL/GenBank/DDBJ databases">
        <authorList>
            <person name="Cohen D.B."/>
            <person name="Kent A.D."/>
        </authorList>
    </citation>
    <scope>NUCLEOTIDE SEQUENCE [LARGE SCALE GENOMIC DNA]</scope>
    <source>
        <strain evidence="3 4">ULC007</strain>
    </source>
</reference>
<sequence length="316" mass="35420">MQSVKQQQILGYFIEEAKEHLDTIEQGLVNLKVTMSNSEQINELFRAAHSIKGGAAMLGFDSIHKTAHHFEDCFKHLQEHPVKIDQKLENLFLKGFDTLRELIEALQSPFGLREEEAQQAVIASEPIFTELEMYLRSLLNREATPASPSNKTGSATNATAHINTILKAMLQLFKQGDSIKSRQQMVALCNRLIQVSGTAKPWVTALQTVQRAIANPKNTYSTLAPIVIRDLKQASDLLLTRRVAEIEVSQNLLKLVMPVQAATLPAQVAQLSVRQVSRHEQISIPREPRAAARVLLETFNKNELIEIAQFLMKAIQ</sequence>
<comment type="caution">
    <text evidence="3">The sequence shown here is derived from an EMBL/GenBank/DDBJ whole genome shotgun (WGS) entry which is preliminary data.</text>
</comment>
<keyword evidence="1" id="KW-0597">Phosphoprotein</keyword>
<dbReference type="OrthoDB" id="2079555at2"/>